<dbReference type="FunFam" id="2.30.30.40:FF:000353">
    <property type="entry name" value="Neutrophil cytosol factor 2"/>
    <property type="match status" value="1"/>
</dbReference>
<dbReference type="GO" id="GO:0042554">
    <property type="term" value="P:superoxide anion generation"/>
    <property type="evidence" value="ECO:0007669"/>
    <property type="project" value="TreeGrafter"/>
</dbReference>
<evidence type="ECO:0000256" key="9">
    <source>
        <dbReference type="SAM" id="MobiDB-lite"/>
    </source>
</evidence>
<dbReference type="InterPro" id="IPR001452">
    <property type="entry name" value="SH3_domain"/>
</dbReference>
<dbReference type="FunFam" id="3.10.20.90:FF:000141">
    <property type="entry name" value="Neutrophil cytosol factor 2"/>
    <property type="match status" value="1"/>
</dbReference>
<dbReference type="Gene3D" id="2.30.30.40">
    <property type="entry name" value="SH3 Domains"/>
    <property type="match status" value="2"/>
</dbReference>
<keyword evidence="4" id="KW-0963">Cytoplasm</keyword>
<dbReference type="SUPFAM" id="SSF54277">
    <property type="entry name" value="CAD &amp; PB1 domains"/>
    <property type="match status" value="1"/>
</dbReference>
<feature type="domain" description="PB1" evidence="11">
    <location>
        <begin position="354"/>
        <end position="432"/>
    </location>
</feature>
<comment type="subcellular location">
    <subcellularLocation>
        <location evidence="1">Cytoplasm</location>
    </subcellularLocation>
</comment>
<dbReference type="PRINTS" id="PR00452">
    <property type="entry name" value="SH3DOMAIN"/>
</dbReference>
<evidence type="ECO:0000256" key="4">
    <source>
        <dbReference type="ARBA" id="ARBA00022490"/>
    </source>
</evidence>
<dbReference type="InterPro" id="IPR000270">
    <property type="entry name" value="PB1_dom"/>
</dbReference>
<dbReference type="CDD" id="cd12046">
    <property type="entry name" value="SH3_p67phox_C"/>
    <property type="match status" value="1"/>
</dbReference>
<dbReference type="SUPFAM" id="SSF48452">
    <property type="entry name" value="TPR-like"/>
    <property type="match status" value="1"/>
</dbReference>
<dbReference type="InterPro" id="IPR034889">
    <property type="entry name" value="NCF2_SH3"/>
</dbReference>
<feature type="non-terminal residue" evidence="12">
    <location>
        <position position="510"/>
    </location>
</feature>
<feature type="non-terminal residue" evidence="12">
    <location>
        <position position="1"/>
    </location>
</feature>
<protein>
    <submittedName>
        <fullName evidence="12">NCF2 factor</fullName>
    </submittedName>
</protein>
<dbReference type="GO" id="GO:0005737">
    <property type="term" value="C:cytoplasm"/>
    <property type="evidence" value="ECO:0007669"/>
    <property type="project" value="UniProtKB-SubCell"/>
</dbReference>
<evidence type="ECO:0000256" key="3">
    <source>
        <dbReference type="ARBA" id="ARBA00022443"/>
    </source>
</evidence>
<dbReference type="SMART" id="SM00666">
    <property type="entry name" value="PB1"/>
    <property type="match status" value="1"/>
</dbReference>
<accession>A0A7L4CAG9</accession>
<dbReference type="GO" id="GO:0016176">
    <property type="term" value="F:superoxide-generating NADPH oxidase activator activity"/>
    <property type="evidence" value="ECO:0007669"/>
    <property type="project" value="InterPro"/>
</dbReference>
<keyword evidence="3 7" id="KW-0728">SH3 domain</keyword>
<dbReference type="Pfam" id="PF00564">
    <property type="entry name" value="PB1"/>
    <property type="match status" value="1"/>
</dbReference>
<evidence type="ECO:0000256" key="2">
    <source>
        <dbReference type="ARBA" id="ARBA00008051"/>
    </source>
</evidence>
<comment type="caution">
    <text evidence="12">The sequence shown here is derived from an EMBL/GenBank/DDBJ whole genome shotgun (WGS) entry which is preliminary data.</text>
</comment>
<dbReference type="EMBL" id="VZZU01001572">
    <property type="protein sequence ID" value="NXW47060.1"/>
    <property type="molecule type" value="Genomic_DNA"/>
</dbReference>
<gene>
    <name evidence="12" type="primary">Ncf2</name>
    <name evidence="12" type="ORF">NYCLEU_R08013</name>
</gene>
<keyword evidence="13" id="KW-1185">Reference proteome</keyword>
<keyword evidence="6 8" id="KW-0802">TPR repeat</keyword>
<comment type="similarity">
    <text evidence="2">Belongs to the NCF2/NOXA1 family.</text>
</comment>
<name>A0A7L4CAG9_9AVES</name>
<dbReference type="FunFam" id="1.25.40.10:FF:000017">
    <property type="entry name" value="NADPH oxidase regulator NoxR"/>
    <property type="match status" value="1"/>
</dbReference>
<dbReference type="Gene3D" id="1.25.40.10">
    <property type="entry name" value="Tetratricopeptide repeat domain"/>
    <property type="match status" value="1"/>
</dbReference>
<evidence type="ECO:0000313" key="13">
    <source>
        <dbReference type="Proteomes" id="UP000551823"/>
    </source>
</evidence>
<dbReference type="InterPro" id="IPR051864">
    <property type="entry name" value="NCF2_NOXA1"/>
</dbReference>
<dbReference type="PROSITE" id="PS51745">
    <property type="entry name" value="PB1"/>
    <property type="match status" value="1"/>
</dbReference>
<proteinExistence type="inferred from homology"/>
<sequence>MSLVETIRLWQEGVCAADRKDWRAALGTFTAVQNPPAKICFNIGCVYLVLGKLAEAEEAFTRSIGCDKHLAVAYFQRGIVFYRRQNHEKAVKDFKEALAQLRGNQLIDYKILGLRYRLFACEILYNVALVYATMEDWKKAEEHLTLAMSMKSEPQHNKIDGAMEAILCYDFSVLQKQKLCELVAIPAGKLFRPNEKQVAQLEKKDYLGKAMVVASVVDKDDFSGFAPLQPQASDPPPRPKTAEILRALEGQPHRVLYEFIPETAEELQVLPGNIVFVLKKEKDNWATVMFNGKKGIVPCNYLEPVELQNKLHIQEEIPVEAEIPEPPSSTAPEKPRRPAPVYCPQEAKAPVSSPHVLKVHYKYTVALQVQPSLSYTELLDLVCKKLDLQPKHTQLRYKPAESQALVMLSAENLEVAWSQSKDNCLTIWCDITEGEGVLPETKPEESPQEATLKETGPTEVVAQYNYEATQPEDLEFQAGDVILVLSKVNEDWLEGQCNGKIGIFPSAFVQ</sequence>
<keyword evidence="5" id="KW-0677">Repeat</keyword>
<dbReference type="PRINTS" id="PR00499">
    <property type="entry name" value="P67PHOX"/>
</dbReference>
<feature type="domain" description="SH3" evidence="10">
    <location>
        <begin position="455"/>
        <end position="510"/>
    </location>
</feature>
<feature type="region of interest" description="Disordered" evidence="9">
    <location>
        <begin position="319"/>
        <end position="339"/>
    </location>
</feature>
<feature type="domain" description="SH3" evidence="10">
    <location>
        <begin position="248"/>
        <end position="307"/>
    </location>
</feature>
<dbReference type="GO" id="GO:0043020">
    <property type="term" value="C:NADPH oxidase complex"/>
    <property type="evidence" value="ECO:0007669"/>
    <property type="project" value="InterPro"/>
</dbReference>
<reference evidence="12 13" key="1">
    <citation type="submission" date="2019-09" db="EMBL/GenBank/DDBJ databases">
        <title>Bird 10,000 Genomes (B10K) Project - Family phase.</title>
        <authorList>
            <person name="Zhang G."/>
        </authorList>
    </citation>
    <scope>NUCLEOTIDE SEQUENCE [LARGE SCALE GENOMIC DNA]</scope>
    <source>
        <strain evidence="12">B10K-DU-005-01</strain>
    </source>
</reference>
<evidence type="ECO:0000259" key="10">
    <source>
        <dbReference type="PROSITE" id="PS50002"/>
    </source>
</evidence>
<dbReference type="Pfam" id="PF00018">
    <property type="entry name" value="SH3_1"/>
    <property type="match status" value="2"/>
</dbReference>
<dbReference type="InterPro" id="IPR036028">
    <property type="entry name" value="SH3-like_dom_sf"/>
</dbReference>
<dbReference type="PANTHER" id="PTHR15175">
    <property type="entry name" value="NEUTROPHIL CYTOSOLIC FACTOR 2, NEUTROPHIL NADPH OXIDASE FACTOR 2"/>
    <property type="match status" value="1"/>
</dbReference>
<evidence type="ECO:0000256" key="6">
    <source>
        <dbReference type="ARBA" id="ARBA00022803"/>
    </source>
</evidence>
<evidence type="ECO:0000259" key="11">
    <source>
        <dbReference type="PROSITE" id="PS51745"/>
    </source>
</evidence>
<dbReference type="Gene3D" id="3.10.20.90">
    <property type="entry name" value="Phosphatidylinositol 3-kinase Catalytic Subunit, Chain A, domain 1"/>
    <property type="match status" value="1"/>
</dbReference>
<dbReference type="SMART" id="SM00028">
    <property type="entry name" value="TPR"/>
    <property type="match status" value="3"/>
</dbReference>
<dbReference type="GO" id="GO:0006909">
    <property type="term" value="P:phagocytosis"/>
    <property type="evidence" value="ECO:0007669"/>
    <property type="project" value="InterPro"/>
</dbReference>
<dbReference type="PANTHER" id="PTHR15175:SF3">
    <property type="entry name" value="NEUTROPHIL CYTOSOL FACTOR 2"/>
    <property type="match status" value="1"/>
</dbReference>
<dbReference type="Proteomes" id="UP000551823">
    <property type="component" value="Unassembled WGS sequence"/>
</dbReference>
<evidence type="ECO:0000256" key="1">
    <source>
        <dbReference type="ARBA" id="ARBA00004496"/>
    </source>
</evidence>
<evidence type="ECO:0000256" key="5">
    <source>
        <dbReference type="ARBA" id="ARBA00022737"/>
    </source>
</evidence>
<dbReference type="Pfam" id="PF13181">
    <property type="entry name" value="TPR_8"/>
    <property type="match status" value="1"/>
</dbReference>
<dbReference type="InterPro" id="IPR035546">
    <property type="entry name" value="p67phox_SH3_1"/>
</dbReference>
<dbReference type="GO" id="GO:0045730">
    <property type="term" value="P:respiratory burst"/>
    <property type="evidence" value="ECO:0007669"/>
    <property type="project" value="InterPro"/>
</dbReference>
<dbReference type="SUPFAM" id="SSF50044">
    <property type="entry name" value="SH3-domain"/>
    <property type="match status" value="2"/>
</dbReference>
<dbReference type="CDD" id="cd11871">
    <property type="entry name" value="SH3_p67phox_N"/>
    <property type="match status" value="1"/>
</dbReference>
<dbReference type="FunFam" id="2.30.30.40:FF:000096">
    <property type="entry name" value="Neutrophil cytosol factor 2"/>
    <property type="match status" value="1"/>
</dbReference>
<feature type="repeat" description="TPR" evidence="8">
    <location>
        <begin position="71"/>
        <end position="104"/>
    </location>
</feature>
<dbReference type="InterPro" id="IPR053793">
    <property type="entry name" value="PB1-like"/>
</dbReference>
<dbReference type="SMART" id="SM00326">
    <property type="entry name" value="SH3"/>
    <property type="match status" value="2"/>
</dbReference>
<organism evidence="12 13">
    <name type="scientific">Nyctiprogne leucopyga</name>
    <dbReference type="NCBI Taxonomy" id="382315"/>
    <lineage>
        <taxon>Eukaryota</taxon>
        <taxon>Metazoa</taxon>
        <taxon>Chordata</taxon>
        <taxon>Craniata</taxon>
        <taxon>Vertebrata</taxon>
        <taxon>Euteleostomi</taxon>
        <taxon>Archelosauria</taxon>
        <taxon>Archosauria</taxon>
        <taxon>Dinosauria</taxon>
        <taxon>Saurischia</taxon>
        <taxon>Theropoda</taxon>
        <taxon>Coelurosauria</taxon>
        <taxon>Aves</taxon>
        <taxon>Neognathae</taxon>
        <taxon>Neoaves</taxon>
        <taxon>Strisores</taxon>
        <taxon>Caprimulgiformes</taxon>
        <taxon>Caprimulgidae</taxon>
        <taxon>Chordeilinae</taxon>
        <taxon>Nyctiprogne</taxon>
    </lineage>
</organism>
<dbReference type="InterPro" id="IPR011990">
    <property type="entry name" value="TPR-like_helical_dom_sf"/>
</dbReference>
<dbReference type="PROSITE" id="PS50005">
    <property type="entry name" value="TPR"/>
    <property type="match status" value="1"/>
</dbReference>
<dbReference type="PROSITE" id="PS50002">
    <property type="entry name" value="SH3"/>
    <property type="match status" value="2"/>
</dbReference>
<dbReference type="AlphaFoldDB" id="A0A7L4CAG9"/>
<dbReference type="InterPro" id="IPR019734">
    <property type="entry name" value="TPR_rpt"/>
</dbReference>
<evidence type="ECO:0000256" key="7">
    <source>
        <dbReference type="PROSITE-ProRule" id="PRU00192"/>
    </source>
</evidence>
<evidence type="ECO:0000313" key="12">
    <source>
        <dbReference type="EMBL" id="NXW47060.1"/>
    </source>
</evidence>
<evidence type="ECO:0000256" key="8">
    <source>
        <dbReference type="PROSITE-ProRule" id="PRU00339"/>
    </source>
</evidence>